<dbReference type="Pfam" id="PF07730">
    <property type="entry name" value="HisKA_3"/>
    <property type="match status" value="1"/>
</dbReference>
<feature type="domain" description="Signal transduction histidine kinase subgroup 3 dimerisation and phosphoacceptor" evidence="12">
    <location>
        <begin position="237"/>
        <end position="297"/>
    </location>
</feature>
<evidence type="ECO:0000256" key="5">
    <source>
        <dbReference type="ARBA" id="ARBA00022741"/>
    </source>
</evidence>
<dbReference type="GO" id="GO:0046983">
    <property type="term" value="F:protein dimerization activity"/>
    <property type="evidence" value="ECO:0007669"/>
    <property type="project" value="InterPro"/>
</dbReference>
<comment type="catalytic activity">
    <reaction evidence="1">
        <text>ATP + protein L-histidine = ADP + protein N-phospho-L-histidine.</text>
        <dbReference type="EC" id="2.7.13.3"/>
    </reaction>
</comment>
<keyword evidence="5" id="KW-0547">Nucleotide-binding</keyword>
<keyword evidence="15" id="KW-1185">Reference proteome</keyword>
<dbReference type="InterPro" id="IPR036890">
    <property type="entry name" value="HATPase_C_sf"/>
</dbReference>
<dbReference type="PANTHER" id="PTHR24421:SF10">
    <property type="entry name" value="NITRATE_NITRITE SENSOR PROTEIN NARQ"/>
    <property type="match status" value="1"/>
</dbReference>
<keyword evidence="8" id="KW-0902">Two-component regulatory system</keyword>
<evidence type="ECO:0000256" key="2">
    <source>
        <dbReference type="ARBA" id="ARBA00012438"/>
    </source>
</evidence>
<evidence type="ECO:0000256" key="10">
    <source>
        <dbReference type="SAM" id="Phobius"/>
    </source>
</evidence>
<feature type="transmembrane region" description="Helical" evidence="10">
    <location>
        <begin position="693"/>
        <end position="716"/>
    </location>
</feature>
<dbReference type="EMBL" id="PEBI01000003">
    <property type="protein sequence ID" value="PJM73120.1"/>
    <property type="molecule type" value="Genomic_DNA"/>
</dbReference>
<dbReference type="OrthoDB" id="227596at2"/>
<dbReference type="InterPro" id="IPR003594">
    <property type="entry name" value="HATPase_dom"/>
</dbReference>
<evidence type="ECO:0000259" key="12">
    <source>
        <dbReference type="Pfam" id="PF07730"/>
    </source>
</evidence>
<keyword evidence="3" id="KW-0597">Phosphoprotein</keyword>
<keyword evidence="4" id="KW-0808">Transferase</keyword>
<keyword evidence="10" id="KW-0472">Membrane</keyword>
<reference evidence="14 15" key="1">
    <citation type="submission" date="2017-10" db="EMBL/GenBank/DDBJ databases">
        <title>Draft genome sequences of strains TRE 1, TRE 9, TRE H and TRI 7, isolated from tamarins, belonging to four potential novel Bifidobacterium species.</title>
        <authorList>
            <person name="Mattarelli P."/>
            <person name="Modesto M."/>
            <person name="Puglisi E."/>
            <person name="Morelli L."/>
            <person name="Spezio C."/>
            <person name="Bonetti A."/>
            <person name="Sandri C."/>
        </authorList>
    </citation>
    <scope>NUCLEOTIDE SEQUENCE [LARGE SCALE GENOMIC DNA]</scope>
    <source>
        <strain evidence="15">TRE1</strain>
    </source>
</reference>
<evidence type="ECO:0000313" key="14">
    <source>
        <dbReference type="EMBL" id="PJM73120.1"/>
    </source>
</evidence>
<dbReference type="GO" id="GO:0016020">
    <property type="term" value="C:membrane"/>
    <property type="evidence" value="ECO:0007669"/>
    <property type="project" value="InterPro"/>
</dbReference>
<evidence type="ECO:0000256" key="7">
    <source>
        <dbReference type="ARBA" id="ARBA00022840"/>
    </source>
</evidence>
<evidence type="ECO:0000256" key="6">
    <source>
        <dbReference type="ARBA" id="ARBA00022777"/>
    </source>
</evidence>
<organism evidence="14 15">
    <name type="scientific">Bifidobacterium primatium</name>
    <dbReference type="NCBI Taxonomy" id="2045438"/>
    <lineage>
        <taxon>Bacteria</taxon>
        <taxon>Bacillati</taxon>
        <taxon>Actinomycetota</taxon>
        <taxon>Actinomycetes</taxon>
        <taxon>Bifidobacteriales</taxon>
        <taxon>Bifidobacteriaceae</taxon>
        <taxon>Bifidobacterium</taxon>
    </lineage>
</organism>
<feature type="region of interest" description="Disordered" evidence="9">
    <location>
        <begin position="303"/>
        <end position="329"/>
    </location>
</feature>
<feature type="domain" description="DUF7134" evidence="13">
    <location>
        <begin position="18"/>
        <end position="135"/>
    </location>
</feature>
<evidence type="ECO:0000259" key="11">
    <source>
        <dbReference type="Pfam" id="PF02518"/>
    </source>
</evidence>
<feature type="transmembrane region" description="Helical" evidence="10">
    <location>
        <begin position="80"/>
        <end position="113"/>
    </location>
</feature>
<dbReference type="RefSeq" id="WP_100511222.1">
    <property type="nucleotide sequence ID" value="NZ_PEBI01000003.1"/>
</dbReference>
<dbReference type="GO" id="GO:0005524">
    <property type="term" value="F:ATP binding"/>
    <property type="evidence" value="ECO:0007669"/>
    <property type="project" value="UniProtKB-KW"/>
</dbReference>
<sequence length="860" mass="93202">MGVIAFRNVANTVRRFIDRRLISDVILALALTALLSLTTSSNDLWGLQDGLLFPTSDRALTAWTWIYALPLAFRRKAPHASAVLFVTLCIIQLVFGPALVVTDCFALMQLYAVIAYGRRETARPFIIIAVGMAFLTTGVNTEVIAFGPLTMTGTERYQTAPYECLTPAGTMDLGSCDPALRTNAAIMLGMILIPVIAVIIMAYWQRARLATARWMQERNAALEARREEESHIAALAERARIARDMHDVVAHTLSIIIVQADGGRFAGANDRELAKSTMTTIRDESAKALADMQRLLGIFGGHHDDGTDAMKESPTHHDESEDDDHPSYANIDGLVAQARNADSDLRLERKVLGNPLPDKLGAPAQIVVYRIMQESLTNIRKYAGSDVHADIEEQWDEDGLRLRILDDGRGAASMADGHTQGYGLIGMRERLTSLGGSGTAGPRIGGGFEVTAFIPYASSPDMRDPVDSTAGGCGESPLTASVANGERSGTAGRISTRVASGFKQAVIDHIHTMVNTIRNDREDRHAGKAPETDDFNIIEKVSEWTERHYLLMDLLVAVALFMMYYVSAANGMTSGYAAVRNLSNMLTLLPLVWRRRFPQASAAVFAAVTILELLALPWNTLAPLVSVYSVYSVTLYGPRTAKRWVIPTIALGSLTFAVNFTAQNYLGMSMTTLIGSIPAIMGDTGTTKSIGALPVLLTCTFAACITLFGVMAAGMWSRARGANMLVLQAREEALRDEEAKQRILAANMERDRIGANIRADVSDTLLGVMGKADAGLRLLDSNDTDTQMISDAFAGIAKEGRAALKRMRQLLGVLRETGFSDDAQREGMRLAPASPLDEQLQWKAGGPTGGAVSDDTGRSQ</sequence>
<evidence type="ECO:0000256" key="3">
    <source>
        <dbReference type="ARBA" id="ARBA00022553"/>
    </source>
</evidence>
<dbReference type="AlphaFoldDB" id="A0A2M9H8I2"/>
<dbReference type="SUPFAM" id="SSF55874">
    <property type="entry name" value="ATPase domain of HSP90 chaperone/DNA topoisomerase II/histidine kinase"/>
    <property type="match status" value="1"/>
</dbReference>
<name>A0A2M9H8I2_9BIFI</name>
<keyword evidence="10" id="KW-0812">Transmembrane</keyword>
<keyword evidence="7" id="KW-0067">ATP-binding</keyword>
<dbReference type="CDD" id="cd16917">
    <property type="entry name" value="HATPase_UhpB-NarQ-NarX-like"/>
    <property type="match status" value="1"/>
</dbReference>
<feature type="transmembrane region" description="Helical" evidence="10">
    <location>
        <begin position="549"/>
        <end position="567"/>
    </location>
</feature>
<feature type="region of interest" description="Disordered" evidence="9">
    <location>
        <begin position="827"/>
        <end position="860"/>
    </location>
</feature>
<feature type="transmembrane region" description="Helical" evidence="10">
    <location>
        <begin position="641"/>
        <end position="658"/>
    </location>
</feature>
<feature type="domain" description="DUF7134" evidence="13">
    <location>
        <begin position="542"/>
        <end position="667"/>
    </location>
</feature>
<accession>A0A2M9H8I2</accession>
<keyword evidence="6 14" id="KW-0418">Kinase</keyword>
<dbReference type="Gene3D" id="3.30.565.10">
    <property type="entry name" value="Histidine kinase-like ATPase, C-terminal domain"/>
    <property type="match status" value="1"/>
</dbReference>
<keyword evidence="10" id="KW-1133">Transmembrane helix</keyword>
<comment type="caution">
    <text evidence="14">The sequence shown here is derived from an EMBL/GenBank/DDBJ whole genome shotgun (WGS) entry which is preliminary data.</text>
</comment>
<dbReference type="InterPro" id="IPR011712">
    <property type="entry name" value="Sig_transdc_His_kin_sub3_dim/P"/>
</dbReference>
<evidence type="ECO:0000259" key="13">
    <source>
        <dbReference type="Pfam" id="PF23539"/>
    </source>
</evidence>
<dbReference type="PANTHER" id="PTHR24421">
    <property type="entry name" value="NITRATE/NITRITE SENSOR PROTEIN NARX-RELATED"/>
    <property type="match status" value="1"/>
</dbReference>
<feature type="transmembrane region" description="Helical" evidence="10">
    <location>
        <begin position="184"/>
        <end position="204"/>
    </location>
</feature>
<protein>
    <recommendedName>
        <fullName evidence="2">histidine kinase</fullName>
        <ecNumber evidence="2">2.7.13.3</ecNumber>
    </recommendedName>
</protein>
<gene>
    <name evidence="14" type="ORF">CS006_07765</name>
</gene>
<dbReference type="InterPro" id="IPR055558">
    <property type="entry name" value="DUF7134"/>
</dbReference>
<dbReference type="EC" id="2.7.13.3" evidence="2"/>
<proteinExistence type="predicted"/>
<feature type="domain" description="Histidine kinase/HSP90-like ATPase" evidence="11">
    <location>
        <begin position="368"/>
        <end position="456"/>
    </location>
</feature>
<evidence type="ECO:0000256" key="8">
    <source>
        <dbReference type="ARBA" id="ARBA00023012"/>
    </source>
</evidence>
<dbReference type="Gene3D" id="1.20.5.1930">
    <property type="match status" value="1"/>
</dbReference>
<evidence type="ECO:0000256" key="4">
    <source>
        <dbReference type="ARBA" id="ARBA00022679"/>
    </source>
</evidence>
<dbReference type="InterPro" id="IPR050482">
    <property type="entry name" value="Sensor_HK_TwoCompSys"/>
</dbReference>
<feature type="transmembrane region" description="Helical" evidence="10">
    <location>
        <begin position="125"/>
        <end position="147"/>
    </location>
</feature>
<evidence type="ECO:0000256" key="9">
    <source>
        <dbReference type="SAM" id="MobiDB-lite"/>
    </source>
</evidence>
<dbReference type="GO" id="GO:0000155">
    <property type="term" value="F:phosphorelay sensor kinase activity"/>
    <property type="evidence" value="ECO:0007669"/>
    <property type="project" value="InterPro"/>
</dbReference>
<dbReference type="Pfam" id="PF23539">
    <property type="entry name" value="DUF7134"/>
    <property type="match status" value="2"/>
</dbReference>
<feature type="compositionally biased region" description="Basic and acidic residues" evidence="9">
    <location>
        <begin position="303"/>
        <end position="319"/>
    </location>
</feature>
<dbReference type="Proteomes" id="UP000229095">
    <property type="component" value="Unassembled WGS sequence"/>
</dbReference>
<evidence type="ECO:0000313" key="15">
    <source>
        <dbReference type="Proteomes" id="UP000229095"/>
    </source>
</evidence>
<dbReference type="Pfam" id="PF02518">
    <property type="entry name" value="HATPase_c"/>
    <property type="match status" value="1"/>
</dbReference>
<evidence type="ECO:0000256" key="1">
    <source>
        <dbReference type="ARBA" id="ARBA00000085"/>
    </source>
</evidence>
<feature type="transmembrane region" description="Helical" evidence="10">
    <location>
        <begin position="21"/>
        <end position="39"/>
    </location>
</feature>